<protein>
    <recommendedName>
        <fullName evidence="4">Ketoreductase domain-containing protein</fullName>
    </recommendedName>
</protein>
<dbReference type="InterPro" id="IPR002225">
    <property type="entry name" value="3Beta_OHSteriod_DH/Estase"/>
</dbReference>
<reference evidence="5" key="1">
    <citation type="submission" date="2021-01" db="EMBL/GenBank/DDBJ databases">
        <authorList>
            <person name="Corre E."/>
            <person name="Pelletier E."/>
            <person name="Niang G."/>
            <person name="Scheremetjew M."/>
            <person name="Finn R."/>
            <person name="Kale V."/>
            <person name="Holt S."/>
            <person name="Cochrane G."/>
            <person name="Meng A."/>
            <person name="Brown T."/>
            <person name="Cohen L."/>
        </authorList>
    </citation>
    <scope>NUCLEOTIDE SEQUENCE</scope>
    <source>
        <strain evidence="5">CCMP1510</strain>
    </source>
</reference>
<evidence type="ECO:0000256" key="1">
    <source>
        <dbReference type="ARBA" id="ARBA00009219"/>
    </source>
</evidence>
<keyword evidence="3" id="KW-0472">Membrane</keyword>
<dbReference type="GO" id="GO:0016616">
    <property type="term" value="F:oxidoreductase activity, acting on the CH-OH group of donors, NAD or NADP as acceptor"/>
    <property type="evidence" value="ECO:0007669"/>
    <property type="project" value="InterPro"/>
</dbReference>
<feature type="domain" description="Ketoreductase" evidence="4">
    <location>
        <begin position="37"/>
        <end position="173"/>
    </location>
</feature>
<evidence type="ECO:0000256" key="3">
    <source>
        <dbReference type="SAM" id="Phobius"/>
    </source>
</evidence>
<dbReference type="AlphaFoldDB" id="A0A7S3JYE0"/>
<dbReference type="PANTHER" id="PTHR43245:SF51">
    <property type="entry name" value="SHORT CHAIN DEHYDROGENASE_REDUCTASE FAMILY 42E, MEMBER 2"/>
    <property type="match status" value="1"/>
</dbReference>
<dbReference type="GO" id="GO:0006694">
    <property type="term" value="P:steroid biosynthetic process"/>
    <property type="evidence" value="ECO:0007669"/>
    <property type="project" value="InterPro"/>
</dbReference>
<evidence type="ECO:0000313" key="5">
    <source>
        <dbReference type="EMBL" id="CAE0368743.1"/>
    </source>
</evidence>
<feature type="transmembrane region" description="Helical" evidence="3">
    <location>
        <begin position="310"/>
        <end position="329"/>
    </location>
</feature>
<evidence type="ECO:0000256" key="2">
    <source>
        <dbReference type="ARBA" id="ARBA00023002"/>
    </source>
</evidence>
<evidence type="ECO:0000259" key="4">
    <source>
        <dbReference type="SMART" id="SM00822"/>
    </source>
</evidence>
<keyword evidence="3" id="KW-0812">Transmembrane</keyword>
<dbReference type="Gene3D" id="3.40.50.720">
    <property type="entry name" value="NAD(P)-binding Rossmann-like Domain"/>
    <property type="match status" value="1"/>
</dbReference>
<accession>A0A7S3JYE0</accession>
<dbReference type="InterPro" id="IPR057326">
    <property type="entry name" value="KR_dom"/>
</dbReference>
<name>A0A7S3JYE0_9STRA</name>
<proteinExistence type="inferred from homology"/>
<comment type="similarity">
    <text evidence="1">Belongs to the 3-beta-HSD family.</text>
</comment>
<keyword evidence="3" id="KW-1133">Transmembrane helix</keyword>
<dbReference type="SUPFAM" id="SSF51735">
    <property type="entry name" value="NAD(P)-binding Rossmann-fold domains"/>
    <property type="match status" value="1"/>
</dbReference>
<dbReference type="InterPro" id="IPR050177">
    <property type="entry name" value="Lipid_A_modif_metabolic_enz"/>
</dbReference>
<dbReference type="InterPro" id="IPR036291">
    <property type="entry name" value="NAD(P)-bd_dom_sf"/>
</dbReference>
<dbReference type="EMBL" id="HBIJ01014172">
    <property type="protein sequence ID" value="CAE0368743.1"/>
    <property type="molecule type" value="Transcribed_RNA"/>
</dbReference>
<keyword evidence="2" id="KW-0560">Oxidoreductase</keyword>
<sequence length="421" mass="47296">MTSVISRILGGDKPIAPGSSPLQREASLGKKYEPVPKRCVVTGGTGFVGQRLVEMLVERGAEKVISLDIVPAPADAWKHPAIEWRVCDVTDSVGVRAALRGNRIDCVWHNAAAVGPFHPKPLYTRVNYQGTLNILAACRDCGVPKLVFSSSPSTRFIGTDVDGLTEDEMPSLPLKKYLQEYAKTKAMAEMAVSQACCDDLLTVSVAPHQVYGPRDNLFLPNLLENAGNGKLRVFGKGLNRICFTHVDNYCHGLIIAERKLFPKSPVLAKFYIVTDGHTHPDGNQYLIFWKELDKAVIGMGFTSLWSKAHLPVWFLMILAYISEFFGFIFRTTFKLNVFNVRVLIMHRWFDIKAAINDLDFQPIIPYEKGWQETIEWFKTNWLPSFVPDPSLFGIAKQSQIKIDIQEASRRQDLQKSKEKPN</sequence>
<organism evidence="5">
    <name type="scientific">Aureoumbra lagunensis</name>
    <dbReference type="NCBI Taxonomy" id="44058"/>
    <lineage>
        <taxon>Eukaryota</taxon>
        <taxon>Sar</taxon>
        <taxon>Stramenopiles</taxon>
        <taxon>Ochrophyta</taxon>
        <taxon>Pelagophyceae</taxon>
        <taxon>Pelagomonadales</taxon>
        <taxon>Aureoumbra</taxon>
    </lineage>
</organism>
<dbReference type="Pfam" id="PF01073">
    <property type="entry name" value="3Beta_HSD"/>
    <property type="match status" value="1"/>
</dbReference>
<dbReference type="SMART" id="SM00822">
    <property type="entry name" value="PKS_KR"/>
    <property type="match status" value="1"/>
</dbReference>
<dbReference type="PANTHER" id="PTHR43245">
    <property type="entry name" value="BIFUNCTIONAL POLYMYXIN RESISTANCE PROTEIN ARNA"/>
    <property type="match status" value="1"/>
</dbReference>
<gene>
    <name evidence="5" type="ORF">ALAG00032_LOCUS9506</name>
</gene>